<dbReference type="GO" id="GO:0004601">
    <property type="term" value="F:peroxidase activity"/>
    <property type="evidence" value="ECO:0007669"/>
    <property type="project" value="UniProtKB-KW"/>
</dbReference>
<name>A0A074L043_9BACT</name>
<dbReference type="eggNOG" id="COG0671">
    <property type="taxonomic scope" value="Bacteria"/>
</dbReference>
<gene>
    <name evidence="2" type="ORF">EL17_12860</name>
</gene>
<dbReference type="PANTHER" id="PTHR34599">
    <property type="entry name" value="PEROXIDASE-RELATED"/>
    <property type="match status" value="1"/>
</dbReference>
<evidence type="ECO:0000313" key="3">
    <source>
        <dbReference type="Proteomes" id="UP000027821"/>
    </source>
</evidence>
<dbReference type="CDD" id="cd03398">
    <property type="entry name" value="PAP2_haloperoxidase"/>
    <property type="match status" value="1"/>
</dbReference>
<dbReference type="InterPro" id="IPR036938">
    <property type="entry name" value="PAP2/HPO_sf"/>
</dbReference>
<keyword evidence="2" id="KW-0575">Peroxidase</keyword>
<organism evidence="2 3">
    <name type="scientific">Anditalea andensis</name>
    <dbReference type="NCBI Taxonomy" id="1048983"/>
    <lineage>
        <taxon>Bacteria</taxon>
        <taxon>Pseudomonadati</taxon>
        <taxon>Bacteroidota</taxon>
        <taxon>Cytophagia</taxon>
        <taxon>Cytophagales</taxon>
        <taxon>Cytophagaceae</taxon>
        <taxon>Anditalea</taxon>
    </lineage>
</organism>
<dbReference type="STRING" id="1048983.EL17_12860"/>
<protein>
    <submittedName>
        <fullName evidence="2">Haloperoxidase</fullName>
    </submittedName>
</protein>
<dbReference type="Pfam" id="PF01569">
    <property type="entry name" value="PAP2"/>
    <property type="match status" value="1"/>
</dbReference>
<feature type="domain" description="Phosphatidic acid phosphatase type 2/haloperoxidase" evidence="1">
    <location>
        <begin position="302"/>
        <end position="411"/>
    </location>
</feature>
<keyword evidence="2" id="KW-0560">Oxidoreductase</keyword>
<dbReference type="AlphaFoldDB" id="A0A074L043"/>
<dbReference type="InterPro" id="IPR052559">
    <property type="entry name" value="V-haloperoxidase"/>
</dbReference>
<dbReference type="Gene3D" id="1.10.606.20">
    <property type="match status" value="1"/>
</dbReference>
<comment type="caution">
    <text evidence="2">The sequence shown here is derived from an EMBL/GenBank/DDBJ whole genome shotgun (WGS) entry which is preliminary data.</text>
</comment>
<dbReference type="EMBL" id="JMIH01000022">
    <property type="protein sequence ID" value="KEO73238.1"/>
    <property type="molecule type" value="Genomic_DNA"/>
</dbReference>
<keyword evidence="3" id="KW-1185">Reference proteome</keyword>
<sequence length="436" mass="49833">MILLFTLHSCQSSDPEQISAMEIAKVIDQVTEIMVHDVTNPPLAARFYSYICLAGMEALRSQNESLQTKMGNINGYEPVSVHNEHEVDRRMSAIFAMLYTAKKLQPSGYEHDANMEVFYQKMLKKGYSDRIISHSKDIGAAISMKIMAYAIKDRYNQTSNKPRYTPKKREGNWYPTPPGYFPPVEPYFNILRPFFLDSASQFAPSIPIAFSNRPDSEFFHLMQEVYQQELTEEKRLIAAFWDCNPFALEDNGHLMIGLKKISPGAHWMGIANIAINARVLDFEKAMEINGILAMTLNDAFIACWDEKYRSDRIRPETAIRKYIDPHYRPILQTPPFPEYLSGHSVASTAASIILGHYIGENFSYIDTVEVKYGLEPRRFESFGQAAQEAAISRLYGGIHYRDAIEEGQIQGKKVGEWTLKKIQEPNIHIQLTSNQF</sequence>
<dbReference type="SUPFAM" id="SSF48317">
    <property type="entry name" value="Acid phosphatase/Vanadium-dependent haloperoxidase"/>
    <property type="match status" value="1"/>
</dbReference>
<dbReference type="PANTHER" id="PTHR34599:SF2">
    <property type="entry name" value="TRAF-TYPE DOMAIN-CONTAINING PROTEIN"/>
    <property type="match status" value="1"/>
</dbReference>
<dbReference type="Proteomes" id="UP000027821">
    <property type="component" value="Unassembled WGS sequence"/>
</dbReference>
<dbReference type="InterPro" id="IPR000326">
    <property type="entry name" value="PAP2/HPO"/>
</dbReference>
<reference evidence="2 3" key="1">
    <citation type="submission" date="2014-04" db="EMBL/GenBank/DDBJ databases">
        <title>Characterization and application of a salt tolerant electro-active bacterium.</title>
        <authorList>
            <person name="Yang L."/>
            <person name="Wei S."/>
            <person name="Tay Q.X.M."/>
        </authorList>
    </citation>
    <scope>NUCLEOTIDE SEQUENCE [LARGE SCALE GENOMIC DNA]</scope>
    <source>
        <strain evidence="2 3">LY1</strain>
    </source>
</reference>
<evidence type="ECO:0000313" key="2">
    <source>
        <dbReference type="EMBL" id="KEO73238.1"/>
    </source>
</evidence>
<accession>A0A074L043</accession>
<evidence type="ECO:0000259" key="1">
    <source>
        <dbReference type="Pfam" id="PF01569"/>
    </source>
</evidence>
<proteinExistence type="predicted"/>